<organism evidence="2 3">
    <name type="scientific">Elysia crispata</name>
    <name type="common">lettuce slug</name>
    <dbReference type="NCBI Taxonomy" id="231223"/>
    <lineage>
        <taxon>Eukaryota</taxon>
        <taxon>Metazoa</taxon>
        <taxon>Spiralia</taxon>
        <taxon>Lophotrochozoa</taxon>
        <taxon>Mollusca</taxon>
        <taxon>Gastropoda</taxon>
        <taxon>Heterobranchia</taxon>
        <taxon>Euthyneura</taxon>
        <taxon>Panpulmonata</taxon>
        <taxon>Sacoglossa</taxon>
        <taxon>Placobranchoidea</taxon>
        <taxon>Plakobranchidae</taxon>
        <taxon>Elysia</taxon>
    </lineage>
</organism>
<feature type="compositionally biased region" description="Basic and acidic residues" evidence="1">
    <location>
        <begin position="206"/>
        <end position="227"/>
    </location>
</feature>
<accession>A0AAE0XR80</accession>
<evidence type="ECO:0000256" key="1">
    <source>
        <dbReference type="SAM" id="MobiDB-lite"/>
    </source>
</evidence>
<feature type="compositionally biased region" description="Polar residues" evidence="1">
    <location>
        <begin position="193"/>
        <end position="203"/>
    </location>
</feature>
<feature type="region of interest" description="Disordered" evidence="1">
    <location>
        <begin position="248"/>
        <end position="269"/>
    </location>
</feature>
<name>A0AAE0XR80_9GAST</name>
<proteinExistence type="predicted"/>
<feature type="region of interest" description="Disordered" evidence="1">
    <location>
        <begin position="77"/>
        <end position="120"/>
    </location>
</feature>
<comment type="caution">
    <text evidence="2">The sequence shown here is derived from an EMBL/GenBank/DDBJ whole genome shotgun (WGS) entry which is preliminary data.</text>
</comment>
<gene>
    <name evidence="2" type="ORF">RRG08_033278</name>
</gene>
<dbReference type="AlphaFoldDB" id="A0AAE0XR80"/>
<reference evidence="2" key="1">
    <citation type="journal article" date="2023" name="G3 (Bethesda)">
        <title>A reference genome for the long-term kleptoplast-retaining sea slug Elysia crispata morphotype clarki.</title>
        <authorList>
            <person name="Eastman K.E."/>
            <person name="Pendleton A.L."/>
            <person name="Shaikh M.A."/>
            <person name="Suttiyut T."/>
            <person name="Ogas R."/>
            <person name="Tomko P."/>
            <person name="Gavelis G."/>
            <person name="Widhalm J.R."/>
            <person name="Wisecaver J.H."/>
        </authorList>
    </citation>
    <scope>NUCLEOTIDE SEQUENCE</scope>
    <source>
        <strain evidence="2">ECLA1</strain>
    </source>
</reference>
<feature type="compositionally biased region" description="Low complexity" evidence="1">
    <location>
        <begin position="255"/>
        <end position="269"/>
    </location>
</feature>
<evidence type="ECO:0000313" key="2">
    <source>
        <dbReference type="EMBL" id="KAK3705312.1"/>
    </source>
</evidence>
<protein>
    <submittedName>
        <fullName evidence="2">Uncharacterized protein</fullName>
    </submittedName>
</protein>
<sequence>MTEAPKEGPSHRALRQLSNRNNLAELKLRKTLEQFDREKLFSMSMLDRDKLDARDFLKAVRYCDSDHVPQARAFLGSPSARRHRSQTARTAPGRMRTAGDYDGLDSDDESTGSDGCAGQKDRYDVMSVPASRETRLLTARQTTRPRVINEYQRAEKFLRRLREKVARQELEAHYTDADHNDFLTAVISNMQRPLTPSVNTPSDVTAVDRPESSRPLDPRRASTAVKRDEGQGRFDLVYPIRLLANIHTQNDPMRRSPTPSPSLGSGSPRVRATPMGIPEGGALGMGARLVATAPQPLKPWTALSLGNGLCGGPGGGLPVIAKSDGGRAVMRSMLRSGFTRKPLEERVKDFCKELDDIRSRQVPLLTQSAAKT</sequence>
<evidence type="ECO:0000313" key="3">
    <source>
        <dbReference type="Proteomes" id="UP001283361"/>
    </source>
</evidence>
<feature type="region of interest" description="Disordered" evidence="1">
    <location>
        <begin position="193"/>
        <end position="227"/>
    </location>
</feature>
<dbReference type="EMBL" id="JAWDGP010007772">
    <property type="protein sequence ID" value="KAK3705312.1"/>
    <property type="molecule type" value="Genomic_DNA"/>
</dbReference>
<dbReference type="Proteomes" id="UP001283361">
    <property type="component" value="Unassembled WGS sequence"/>
</dbReference>
<feature type="compositionally biased region" description="Acidic residues" evidence="1">
    <location>
        <begin position="102"/>
        <end position="111"/>
    </location>
</feature>
<keyword evidence="3" id="KW-1185">Reference proteome</keyword>